<evidence type="ECO:0000313" key="2">
    <source>
        <dbReference type="Proteomes" id="UP000712281"/>
    </source>
</evidence>
<organism evidence="1 2">
    <name type="scientific">Brassica cretica</name>
    <name type="common">Mustard</name>
    <dbReference type="NCBI Taxonomy" id="69181"/>
    <lineage>
        <taxon>Eukaryota</taxon>
        <taxon>Viridiplantae</taxon>
        <taxon>Streptophyta</taxon>
        <taxon>Embryophyta</taxon>
        <taxon>Tracheophyta</taxon>
        <taxon>Spermatophyta</taxon>
        <taxon>Magnoliopsida</taxon>
        <taxon>eudicotyledons</taxon>
        <taxon>Gunneridae</taxon>
        <taxon>Pentapetalae</taxon>
        <taxon>rosids</taxon>
        <taxon>malvids</taxon>
        <taxon>Brassicales</taxon>
        <taxon>Brassicaceae</taxon>
        <taxon>Brassiceae</taxon>
        <taxon>Brassica</taxon>
    </lineage>
</organism>
<gene>
    <name evidence="1" type="ORF">F2Q68_00042101</name>
</gene>
<dbReference type="Proteomes" id="UP000712281">
    <property type="component" value="Unassembled WGS sequence"/>
</dbReference>
<evidence type="ECO:0000313" key="1">
    <source>
        <dbReference type="EMBL" id="KAF2619773.1"/>
    </source>
</evidence>
<name>A0A8S9MRS2_BRACR</name>
<dbReference type="AlphaFoldDB" id="A0A8S9MRS2"/>
<accession>A0A8S9MRS2</accession>
<protein>
    <submittedName>
        <fullName evidence="1">Uncharacterized protein</fullName>
    </submittedName>
</protein>
<reference evidence="1" key="1">
    <citation type="submission" date="2019-12" db="EMBL/GenBank/DDBJ databases">
        <title>Genome sequencing and annotation of Brassica cretica.</title>
        <authorList>
            <person name="Studholme D.J."/>
            <person name="Sarris P.F."/>
        </authorList>
    </citation>
    <scope>NUCLEOTIDE SEQUENCE</scope>
    <source>
        <strain evidence="1">PFS-001/15</strain>
        <tissue evidence="1">Leaf</tissue>
    </source>
</reference>
<comment type="caution">
    <text evidence="1">The sequence shown here is derived from an EMBL/GenBank/DDBJ whole genome shotgun (WGS) entry which is preliminary data.</text>
</comment>
<sequence>MDLVPCVLHVWALNLEALDEHLRSLSLSHSFALSSMCVWFVILNRGTIARLYREDAEMEGHVAVLQSSRWSLFISTSEWRWLVDLASEPTPLRPESLRAAEPHVFGSHAWG</sequence>
<dbReference type="EMBL" id="QGKW02000007">
    <property type="protein sequence ID" value="KAF2619773.1"/>
    <property type="molecule type" value="Genomic_DNA"/>
</dbReference>
<proteinExistence type="predicted"/>